<keyword evidence="9" id="KW-1185">Reference proteome</keyword>
<dbReference type="GO" id="GO:0004672">
    <property type="term" value="F:protein kinase activity"/>
    <property type="evidence" value="ECO:0007669"/>
    <property type="project" value="InterPro"/>
</dbReference>
<comment type="caution">
    <text evidence="8">The sequence shown here is derived from an EMBL/GenBank/DDBJ whole genome shotgun (WGS) entry which is preliminary data.</text>
</comment>
<dbReference type="SUPFAM" id="SSF56112">
    <property type="entry name" value="Protein kinase-like (PK-like)"/>
    <property type="match status" value="1"/>
</dbReference>
<evidence type="ECO:0000256" key="1">
    <source>
        <dbReference type="ARBA" id="ARBA00022679"/>
    </source>
</evidence>
<proteinExistence type="predicted"/>
<dbReference type="InterPro" id="IPR008271">
    <property type="entry name" value="Ser/Thr_kinase_AS"/>
</dbReference>
<dbReference type="FunFam" id="3.30.200.20:FF:000268">
    <property type="entry name" value="probable receptor-like serine/threonine-protein kinase At5g57670"/>
    <property type="match status" value="1"/>
</dbReference>
<dbReference type="Pfam" id="PF00069">
    <property type="entry name" value="Pkinase"/>
    <property type="match status" value="1"/>
</dbReference>
<dbReference type="Proteomes" id="UP000652761">
    <property type="component" value="Unassembled WGS sequence"/>
</dbReference>
<dbReference type="InterPro" id="IPR000719">
    <property type="entry name" value="Prot_kinase_dom"/>
</dbReference>
<dbReference type="PROSITE" id="PS00107">
    <property type="entry name" value="PROTEIN_KINASE_ATP"/>
    <property type="match status" value="1"/>
</dbReference>
<dbReference type="AlphaFoldDB" id="A0A843TNW9"/>
<evidence type="ECO:0000259" key="7">
    <source>
        <dbReference type="PROSITE" id="PS50011"/>
    </source>
</evidence>
<dbReference type="InterPro" id="IPR011009">
    <property type="entry name" value="Kinase-like_dom_sf"/>
</dbReference>
<gene>
    <name evidence="8" type="ORF">Taro_005145</name>
</gene>
<feature type="region of interest" description="Disordered" evidence="6">
    <location>
        <begin position="284"/>
        <end position="372"/>
    </location>
</feature>
<evidence type="ECO:0000313" key="8">
    <source>
        <dbReference type="EMBL" id="MQL72745.1"/>
    </source>
</evidence>
<evidence type="ECO:0000313" key="9">
    <source>
        <dbReference type="Proteomes" id="UP000652761"/>
    </source>
</evidence>
<evidence type="ECO:0000256" key="3">
    <source>
        <dbReference type="ARBA" id="ARBA00022777"/>
    </source>
</evidence>
<protein>
    <recommendedName>
        <fullName evidence="7">Protein kinase domain-containing protein</fullName>
    </recommendedName>
</protein>
<feature type="region of interest" description="Disordered" evidence="6">
    <location>
        <begin position="1"/>
        <end position="24"/>
    </location>
</feature>
<dbReference type="OrthoDB" id="654677at2759"/>
<dbReference type="Gene3D" id="1.10.510.10">
    <property type="entry name" value="Transferase(Phosphotransferase) domain 1"/>
    <property type="match status" value="1"/>
</dbReference>
<feature type="compositionally biased region" description="Basic and acidic residues" evidence="6">
    <location>
        <begin position="13"/>
        <end position="24"/>
    </location>
</feature>
<feature type="domain" description="Protein kinase" evidence="7">
    <location>
        <begin position="501"/>
        <end position="780"/>
    </location>
</feature>
<dbReference type="GO" id="GO:0005524">
    <property type="term" value="F:ATP binding"/>
    <property type="evidence" value="ECO:0007669"/>
    <property type="project" value="UniProtKB-UniRule"/>
</dbReference>
<keyword evidence="4 5" id="KW-0067">ATP-binding</keyword>
<dbReference type="PROSITE" id="PS50011">
    <property type="entry name" value="PROTEIN_KINASE_DOM"/>
    <property type="match status" value="1"/>
</dbReference>
<name>A0A843TNW9_COLES</name>
<evidence type="ECO:0000256" key="5">
    <source>
        <dbReference type="PROSITE-ProRule" id="PRU10141"/>
    </source>
</evidence>
<accession>A0A843TNW9</accession>
<keyword evidence="3" id="KW-0418">Kinase</keyword>
<evidence type="ECO:0000256" key="4">
    <source>
        <dbReference type="ARBA" id="ARBA00022840"/>
    </source>
</evidence>
<keyword evidence="2 5" id="KW-0547">Nucleotide-binding</keyword>
<feature type="binding site" evidence="5">
    <location>
        <position position="529"/>
    </location>
    <ligand>
        <name>ATP</name>
        <dbReference type="ChEBI" id="CHEBI:30616"/>
    </ligand>
</feature>
<feature type="compositionally biased region" description="Polar residues" evidence="6">
    <location>
        <begin position="357"/>
        <end position="372"/>
    </location>
</feature>
<dbReference type="InterPro" id="IPR017441">
    <property type="entry name" value="Protein_kinase_ATP_BS"/>
</dbReference>
<dbReference type="Gene3D" id="3.30.200.20">
    <property type="entry name" value="Phosphorylase Kinase, domain 1"/>
    <property type="match status" value="1"/>
</dbReference>
<dbReference type="PROSITE" id="PS00108">
    <property type="entry name" value="PROTEIN_KINASE_ST"/>
    <property type="match status" value="1"/>
</dbReference>
<dbReference type="PANTHER" id="PTHR47987">
    <property type="entry name" value="OS08G0249100 PROTEIN"/>
    <property type="match status" value="1"/>
</dbReference>
<dbReference type="EMBL" id="NMUH01000142">
    <property type="protein sequence ID" value="MQL72745.1"/>
    <property type="molecule type" value="Genomic_DNA"/>
</dbReference>
<keyword evidence="1" id="KW-0808">Transferase</keyword>
<dbReference type="FunFam" id="1.10.510.10:FF:000284">
    <property type="entry name" value="Putative receptor-like serine/threonine-protein kinase"/>
    <property type="match status" value="1"/>
</dbReference>
<reference evidence="8" key="1">
    <citation type="submission" date="2017-07" db="EMBL/GenBank/DDBJ databases">
        <title>Taro Niue Genome Assembly and Annotation.</title>
        <authorList>
            <person name="Atibalentja N."/>
            <person name="Keating K."/>
            <person name="Fields C.J."/>
        </authorList>
    </citation>
    <scope>NUCLEOTIDE SEQUENCE</scope>
    <source>
        <strain evidence="8">Niue_2</strain>
        <tissue evidence="8">Leaf</tissue>
    </source>
</reference>
<evidence type="ECO:0000256" key="2">
    <source>
        <dbReference type="ARBA" id="ARBA00022741"/>
    </source>
</evidence>
<evidence type="ECO:0000256" key="6">
    <source>
        <dbReference type="SAM" id="MobiDB-lite"/>
    </source>
</evidence>
<dbReference type="SMART" id="SM00220">
    <property type="entry name" value="S_TKc"/>
    <property type="match status" value="1"/>
</dbReference>
<dbReference type="InterPro" id="IPR046958">
    <property type="entry name" value="RBK1/2/STUNTED"/>
</dbReference>
<sequence>MKVKAAQVTMAGEETRHGAPADEEGREKLAIWNGAMAPGGDERQTVMVGMRMDADGRELLTWALVKVAEPGDRVVALHVLPGSASAPRRTDSDGKTASCLSLISLIRSFDSVLAAYEGFCSLKQICRGSSLRKVLVTEVNNFSATKLVLGVSGNGRTIGSFDSVLAAYEGFCSLKQVRSSLSSDSACASRIDLKLKICRGSSLRKVLVTEVNNFSATKLVLGVSGNGRTIGSSTSVAKYCAKKVPRDCSVHAVDNGKIMFQKEGIRLQRPTELQKAGCCSPRPSFHAHHVSTKNSKASIGIDDANSEPSPRGEAAKHDTSMGPSCDDADVPSICRGTDGGESPVASSKPVPEPAQVDNGSQGIQPKKGSSTAVVRARPSSLSIFAKDFGESRPGWPLLRKTFLHDKRTVSEKCRISVVQWAMRLPSRYSASSSVHPVRRPPRAVVDSPPSLHINAGAIVPLGNDASHPPDAIHHEESRKHPKELESLQLKYSSTCRFTLNIYAEKMVGKGGSSRVYKGCLPDGKEIAVKILQQSEDVSKEFALEVEIITTLHHKNIISLSGFCFEGDNFMLVYDFLSRGSLEDNLHGDVKGKPSFGWVERYKVAMGVAEALEYLHGAGIAQPVIHRDVKSSNILLSDDCEPQLSDFGLAQWASSTSSNMTCNDVAGTFGYLAPEYFMYGKVNEKIDVYAFGVVLLELLTGRKPINTECPKGLESLVMWAKPMLESGKMMQLLDPSLGDNADMDQVERITLAASLCIRRSPRSRPMMALVLKLLQGDEDVVKWAKLQTGAAEEFDGLDDESASPAAALHSHLSLALLDVEDDTLSESSTENIAEQIMSHGSLEDYLKGRWSRSSSFN</sequence>
<dbReference type="PANTHER" id="PTHR47987:SF5">
    <property type="entry name" value="PROTEIN KINASE DOMAIN-CONTAINING PROTEIN"/>
    <property type="match status" value="1"/>
</dbReference>
<organism evidence="8 9">
    <name type="scientific">Colocasia esculenta</name>
    <name type="common">Wild taro</name>
    <name type="synonym">Arum esculentum</name>
    <dbReference type="NCBI Taxonomy" id="4460"/>
    <lineage>
        <taxon>Eukaryota</taxon>
        <taxon>Viridiplantae</taxon>
        <taxon>Streptophyta</taxon>
        <taxon>Embryophyta</taxon>
        <taxon>Tracheophyta</taxon>
        <taxon>Spermatophyta</taxon>
        <taxon>Magnoliopsida</taxon>
        <taxon>Liliopsida</taxon>
        <taxon>Araceae</taxon>
        <taxon>Aroideae</taxon>
        <taxon>Colocasieae</taxon>
        <taxon>Colocasia</taxon>
    </lineage>
</organism>